<protein>
    <submittedName>
        <fullName evidence="1">Uncharacterized protein</fullName>
    </submittedName>
</protein>
<sequence>MSVKRLILDTGQVDQDRIIGTGTVVLDTRATLDTNIISGTGYNASLGYDSNVTFYDGASVVFDFAASELGSLSATVQSTPQIIVSATANLGAITATAQSSVDHFATASSELNSLIPQGVSNVIHFSQAQSSLGGLQASAISSVKQLPIAQANLQSLTASATATVTPVTPPSPPSGGGGIPNYRRKKPQFIDLIEEPLIIEKPVVNVFAASSVLLGSFSAIAQSNIEWSILEDDAEILLLI</sequence>
<organism evidence="1">
    <name type="scientific">uncultured Caudovirales phage</name>
    <dbReference type="NCBI Taxonomy" id="2100421"/>
    <lineage>
        <taxon>Viruses</taxon>
        <taxon>Duplodnaviria</taxon>
        <taxon>Heunggongvirae</taxon>
        <taxon>Uroviricota</taxon>
        <taxon>Caudoviricetes</taxon>
        <taxon>Peduoviridae</taxon>
        <taxon>Maltschvirus</taxon>
        <taxon>Maltschvirus maltsch</taxon>
    </lineage>
</organism>
<accession>A0A6J5P1B8</accession>
<name>A0A6J5P1B8_9CAUD</name>
<dbReference type="EMBL" id="LR796708">
    <property type="protein sequence ID" value="CAB4161324.1"/>
    <property type="molecule type" value="Genomic_DNA"/>
</dbReference>
<gene>
    <name evidence="1" type="ORF">UFOVP772_40</name>
</gene>
<reference evidence="1" key="1">
    <citation type="submission" date="2020-04" db="EMBL/GenBank/DDBJ databases">
        <authorList>
            <person name="Chiriac C."/>
            <person name="Salcher M."/>
            <person name="Ghai R."/>
            <person name="Kavagutti S V."/>
        </authorList>
    </citation>
    <scope>NUCLEOTIDE SEQUENCE</scope>
</reference>
<evidence type="ECO:0000313" key="1">
    <source>
        <dbReference type="EMBL" id="CAB4161324.1"/>
    </source>
</evidence>
<proteinExistence type="predicted"/>